<organism evidence="1 2">
    <name type="scientific">Phaeosphaeria nodorum (strain SN15 / ATCC MYA-4574 / FGSC 10173)</name>
    <name type="common">Glume blotch fungus</name>
    <name type="synonym">Parastagonospora nodorum</name>
    <dbReference type="NCBI Taxonomy" id="321614"/>
    <lineage>
        <taxon>Eukaryota</taxon>
        <taxon>Fungi</taxon>
        <taxon>Dikarya</taxon>
        <taxon>Ascomycota</taxon>
        <taxon>Pezizomycotina</taxon>
        <taxon>Dothideomycetes</taxon>
        <taxon>Pleosporomycetidae</taxon>
        <taxon>Pleosporales</taxon>
        <taxon>Pleosporineae</taxon>
        <taxon>Phaeosphaeriaceae</taxon>
        <taxon>Parastagonospora</taxon>
    </lineage>
</organism>
<dbReference type="VEuPathDB" id="FungiDB:JI435_434530"/>
<sequence length="122" mass="13384">MSISTSIAAAESSLRTIASTVPIPTSSPTATSNRTNGACSAVMALGMFRNASDLQDPKCSDYYGDDDEKRSVRRQTLCTDNRDDTLNDEGTYSLSFELRRTNELIKVLSPELRTHTQASSWL</sequence>
<proteinExistence type="predicted"/>
<reference evidence="2" key="1">
    <citation type="journal article" date="2007" name="Plant Cell">
        <title>Dothideomycete-plant interactions illuminated by genome sequencing and EST analysis of the wheat pathogen Stagonospora nodorum.</title>
        <authorList>
            <person name="Hane J.K."/>
            <person name="Lowe R.G."/>
            <person name="Solomon P.S."/>
            <person name="Tan K.C."/>
            <person name="Schoch C.L."/>
            <person name="Spatafora J.W."/>
            <person name="Crous P.W."/>
            <person name="Kodira C."/>
            <person name="Birren B.W."/>
            <person name="Galagan J.E."/>
            <person name="Torriani S.F."/>
            <person name="McDonald B.A."/>
            <person name="Oliver R.P."/>
        </authorList>
    </citation>
    <scope>NUCLEOTIDE SEQUENCE [LARGE SCALE GENOMIC DNA]</scope>
    <source>
        <strain evidence="2">SN15 / ATCC MYA-4574 / FGSC 10173</strain>
    </source>
</reference>
<dbReference type="RefSeq" id="XP_001804249.1">
    <property type="nucleotide sequence ID" value="XM_001804197.1"/>
</dbReference>
<gene>
    <name evidence="1" type="ORF">SNOG_14050</name>
</gene>
<dbReference type="EMBL" id="CH445353">
    <property type="protein sequence ID" value="EAT78675.1"/>
    <property type="molecule type" value="Genomic_DNA"/>
</dbReference>
<dbReference type="AlphaFoldDB" id="Q0U2I3"/>
<dbReference type="KEGG" id="pno:SNOG_14050"/>
<dbReference type="GeneID" id="5981172"/>
<evidence type="ECO:0000313" key="1">
    <source>
        <dbReference type="EMBL" id="EAT78675.1"/>
    </source>
</evidence>
<protein>
    <submittedName>
        <fullName evidence="1">Uncharacterized protein</fullName>
    </submittedName>
</protein>
<name>Q0U2I3_PHANO</name>
<dbReference type="Proteomes" id="UP000001055">
    <property type="component" value="Unassembled WGS sequence"/>
</dbReference>
<accession>Q0U2I3</accession>
<evidence type="ECO:0000313" key="2">
    <source>
        <dbReference type="Proteomes" id="UP000001055"/>
    </source>
</evidence>
<dbReference type="InParanoid" id="Q0U2I3"/>